<name>A0ABS3A923_9PSED</name>
<proteinExistence type="predicted"/>
<dbReference type="RefSeq" id="WP_205891584.1">
    <property type="nucleotide sequence ID" value="NZ_JADEVO010000001.1"/>
</dbReference>
<accession>A0ABS3A923</accession>
<feature type="chain" id="PRO_5046777705" description="ABC transporter substrate-binding protein" evidence="1">
    <location>
        <begin position="21"/>
        <end position="389"/>
    </location>
</feature>
<evidence type="ECO:0000256" key="1">
    <source>
        <dbReference type="SAM" id="SignalP"/>
    </source>
</evidence>
<evidence type="ECO:0000313" key="3">
    <source>
        <dbReference type="Proteomes" id="UP000772591"/>
    </source>
</evidence>
<feature type="signal peptide" evidence="1">
    <location>
        <begin position="1"/>
        <end position="20"/>
    </location>
</feature>
<sequence>MFKRTALTLAALTLGAAAHADVDLKLGSTERVTRLFAYPNNCGVVCFRNWTLEQTVEHYLGQSVQRDGYATAKVRVKTDNDQLYAQITGVPAGYHKPLQALLDAGDLAWSGANRLNADGKWAYNWSLFLPLGMALNNRKSIELLHFPPDYSLTQAQDYLRSATTDRWATLLTANGIPAAQTPAYQTIIDIAPIAAPATAGKDLEGVYNYFTDYQTTMVRELSRTASGAALPMIAFGAPVRSWVKAQYGPTVSVLGLATISPNAGVKVPVLGANHPSYIWYAANPAAYSGKDAQAQADAAGLKVMGQDLSAACWQAGMGSAPGRDPATQLKSCTQTWQVTRTEKTCELFYTSIRNLPPAQAVANCASAPIRSQLSQLKTSATTVAPGQGL</sequence>
<dbReference type="EMBL" id="JADEVO010000001">
    <property type="protein sequence ID" value="MBN3963681.1"/>
    <property type="molecule type" value="Genomic_DNA"/>
</dbReference>
<protein>
    <recommendedName>
        <fullName evidence="4">ABC transporter substrate-binding protein</fullName>
    </recommendedName>
</protein>
<organism evidence="2 3">
    <name type="scientific">Pseudomonas gregormendelii</name>
    <dbReference type="NCBI Taxonomy" id="1628277"/>
    <lineage>
        <taxon>Bacteria</taxon>
        <taxon>Pseudomonadati</taxon>
        <taxon>Pseudomonadota</taxon>
        <taxon>Gammaproteobacteria</taxon>
        <taxon>Pseudomonadales</taxon>
        <taxon>Pseudomonadaceae</taxon>
        <taxon>Pseudomonas</taxon>
    </lineage>
</organism>
<gene>
    <name evidence="2" type="ORF">IMW75_00055</name>
</gene>
<keyword evidence="1" id="KW-0732">Signal</keyword>
<reference evidence="2 3" key="1">
    <citation type="journal article" date="2021" name="Int. J. Syst. Evol. Microbiol.">
        <title>Pseudomonas piscium sp. nov., Pseudomonas pisciculturae sp. nov., Pseudomonas mucoides sp. nov. and Pseudomonas neuropathica sp. nov. isolated from rainbow trout.</title>
        <authorList>
            <person name="Duman M."/>
            <person name="Mulet M."/>
            <person name="Altun S."/>
            <person name="Saticioglu I.B."/>
            <person name="Gomila M."/>
            <person name="Lalucat J."/>
            <person name="Garcia-Valdes E."/>
        </authorList>
    </citation>
    <scope>NUCLEOTIDE SEQUENCE [LARGE SCALE GENOMIC DNA]</scope>
    <source>
        <strain evidence="2 3">LMG 28632</strain>
    </source>
</reference>
<comment type="caution">
    <text evidence="2">The sequence shown here is derived from an EMBL/GenBank/DDBJ whole genome shotgun (WGS) entry which is preliminary data.</text>
</comment>
<evidence type="ECO:0008006" key="4">
    <source>
        <dbReference type="Google" id="ProtNLM"/>
    </source>
</evidence>
<evidence type="ECO:0000313" key="2">
    <source>
        <dbReference type="EMBL" id="MBN3963681.1"/>
    </source>
</evidence>
<keyword evidence="3" id="KW-1185">Reference proteome</keyword>
<dbReference type="Proteomes" id="UP000772591">
    <property type="component" value="Unassembled WGS sequence"/>
</dbReference>